<protein>
    <submittedName>
        <fullName evidence="1">Uncharacterized protein</fullName>
    </submittedName>
</protein>
<dbReference type="EMBL" id="CM047583">
    <property type="protein sequence ID" value="KAI9913259.1"/>
    <property type="molecule type" value="Genomic_DNA"/>
</dbReference>
<dbReference type="Proteomes" id="UP001163321">
    <property type="component" value="Chromosome 4"/>
</dbReference>
<evidence type="ECO:0000313" key="2">
    <source>
        <dbReference type="Proteomes" id="UP001163321"/>
    </source>
</evidence>
<reference evidence="1 2" key="1">
    <citation type="journal article" date="2022" name="bioRxiv">
        <title>The genome of the oomycete Peronosclerospora sorghi, a cosmopolitan pathogen of maize and sorghum, is inflated with dispersed pseudogenes.</title>
        <authorList>
            <person name="Fletcher K."/>
            <person name="Martin F."/>
            <person name="Isakeit T."/>
            <person name="Cavanaugh K."/>
            <person name="Magill C."/>
            <person name="Michelmore R."/>
        </authorList>
    </citation>
    <scope>NUCLEOTIDE SEQUENCE [LARGE SCALE GENOMIC DNA]</scope>
    <source>
        <strain evidence="1">P6</strain>
    </source>
</reference>
<comment type="caution">
    <text evidence="1">The sequence shown here is derived from an EMBL/GenBank/DDBJ whole genome shotgun (WGS) entry which is preliminary data.</text>
</comment>
<evidence type="ECO:0000313" key="1">
    <source>
        <dbReference type="EMBL" id="KAI9913259.1"/>
    </source>
</evidence>
<gene>
    <name evidence="1" type="ORF">PsorP6_005589</name>
</gene>
<keyword evidence="2" id="KW-1185">Reference proteome</keyword>
<sequence length="112" mass="12020">MWRLRFPVVLNDFPQSATEGAEHRLDGAMNTHMPGQVARRTKSFATATGAASMRSLASVSLHVLIERVLAVESTSTLEIRALESSAAVVVPGRLIGSVRWNVLHGMYFGGGG</sequence>
<name>A0ACC0W3C6_9STRA</name>
<proteinExistence type="predicted"/>
<organism evidence="1 2">
    <name type="scientific">Peronosclerospora sorghi</name>
    <dbReference type="NCBI Taxonomy" id="230839"/>
    <lineage>
        <taxon>Eukaryota</taxon>
        <taxon>Sar</taxon>
        <taxon>Stramenopiles</taxon>
        <taxon>Oomycota</taxon>
        <taxon>Peronosporomycetes</taxon>
        <taxon>Peronosporales</taxon>
        <taxon>Peronosporaceae</taxon>
        <taxon>Peronosclerospora</taxon>
    </lineage>
</organism>
<accession>A0ACC0W3C6</accession>